<dbReference type="InterPro" id="IPR003594">
    <property type="entry name" value="HATPase_dom"/>
</dbReference>
<name>A0A3S9P8I7_9BACT</name>
<protein>
    <recommendedName>
        <fullName evidence="2">histidine kinase</fullName>
        <ecNumber evidence="2">2.7.13.3</ecNumber>
    </recommendedName>
</protein>
<dbReference type="InterPro" id="IPR003661">
    <property type="entry name" value="HisK_dim/P_dom"/>
</dbReference>
<proteinExistence type="predicted"/>
<dbReference type="SUPFAM" id="SSF55785">
    <property type="entry name" value="PYP-like sensor domain (PAS domain)"/>
    <property type="match status" value="1"/>
</dbReference>
<dbReference type="OrthoDB" id="9766459at2"/>
<sequence length="382" mass="44043">MKNNSINNQKALNDPNSDLSNDEQSYFHLYDTSPDMFLSLNVHDKTVKFCNQTFSERMNYSKSQIIGSPVFKFFHPDSFGIIQEKFKEFMRTGILKNVELKLLTKDEKVIDVLLNTKAVKDEKGNVLYSNSCFRDISELIELRKELSQKNHELEEKVIERTQELEHFVYAASHDLQEPLRNMSNCIDVLQSNYQDQLDTTGKQFVKYISASAQRMSNLITGILDFSKTGKENEVTTIDIADVIDEIRSDLSLLLKETSTVFNVNNDMSVIKGYRMEVRLLFQNLISNAIKFRKKNEQLTISINLSVNEDGKKVFSIGDNGIGIKEEYFKRIFQIFKRLHNREDFEGTGIGLAHCQKIVKLHGGDIWVESIYGEGSIFYFTLN</sequence>
<dbReference type="SMART" id="SM00091">
    <property type="entry name" value="PAS"/>
    <property type="match status" value="1"/>
</dbReference>
<dbReference type="InterPro" id="IPR036097">
    <property type="entry name" value="HisK_dim/P_sf"/>
</dbReference>
<evidence type="ECO:0000259" key="8">
    <source>
        <dbReference type="PROSITE" id="PS50112"/>
    </source>
</evidence>
<dbReference type="PROSITE" id="PS50113">
    <property type="entry name" value="PAC"/>
    <property type="match status" value="1"/>
</dbReference>
<evidence type="ECO:0000256" key="3">
    <source>
        <dbReference type="ARBA" id="ARBA00022553"/>
    </source>
</evidence>
<reference evidence="10 11" key="1">
    <citation type="submission" date="2018-12" db="EMBL/GenBank/DDBJ databases">
        <title>Flammeovirga pectinis sp. nov., isolated from the gut of the Korean scallop, Patinopecten yessoensis.</title>
        <authorList>
            <person name="Bae J.-W."/>
            <person name="Jeong Y.-S."/>
            <person name="Kang W."/>
        </authorList>
    </citation>
    <scope>NUCLEOTIDE SEQUENCE [LARGE SCALE GENOMIC DNA]</scope>
    <source>
        <strain evidence="10 11">L12M1</strain>
    </source>
</reference>
<dbReference type="InterPro" id="IPR000014">
    <property type="entry name" value="PAS"/>
</dbReference>
<dbReference type="InterPro" id="IPR052162">
    <property type="entry name" value="Sensor_kinase/Photoreceptor"/>
</dbReference>
<dbReference type="InterPro" id="IPR036890">
    <property type="entry name" value="HATPase_C_sf"/>
</dbReference>
<dbReference type="PRINTS" id="PR00344">
    <property type="entry name" value="BCTRLSENSOR"/>
</dbReference>
<evidence type="ECO:0000256" key="2">
    <source>
        <dbReference type="ARBA" id="ARBA00012438"/>
    </source>
</evidence>
<keyword evidence="3" id="KW-0597">Phosphoprotein</keyword>
<dbReference type="SUPFAM" id="SSF47384">
    <property type="entry name" value="Homodimeric domain of signal transducing histidine kinase"/>
    <property type="match status" value="1"/>
</dbReference>
<evidence type="ECO:0000259" key="9">
    <source>
        <dbReference type="PROSITE" id="PS50113"/>
    </source>
</evidence>
<dbReference type="CDD" id="cd00082">
    <property type="entry name" value="HisKA"/>
    <property type="match status" value="1"/>
</dbReference>
<organism evidence="10 11">
    <name type="scientific">Flammeovirga pectinis</name>
    <dbReference type="NCBI Taxonomy" id="2494373"/>
    <lineage>
        <taxon>Bacteria</taxon>
        <taxon>Pseudomonadati</taxon>
        <taxon>Bacteroidota</taxon>
        <taxon>Cytophagia</taxon>
        <taxon>Cytophagales</taxon>
        <taxon>Flammeovirgaceae</taxon>
        <taxon>Flammeovirga</taxon>
    </lineage>
</organism>
<evidence type="ECO:0000256" key="1">
    <source>
        <dbReference type="ARBA" id="ARBA00000085"/>
    </source>
</evidence>
<dbReference type="RefSeq" id="WP_126618198.1">
    <property type="nucleotide sequence ID" value="NZ_CP034562.1"/>
</dbReference>
<keyword evidence="6" id="KW-0175">Coiled coil</keyword>
<evidence type="ECO:0000256" key="5">
    <source>
        <dbReference type="ARBA" id="ARBA00022777"/>
    </source>
</evidence>
<dbReference type="Proteomes" id="UP000267268">
    <property type="component" value="Chromosome 1"/>
</dbReference>
<dbReference type="EC" id="2.7.13.3" evidence="2"/>
<dbReference type="Pfam" id="PF00512">
    <property type="entry name" value="HisKA"/>
    <property type="match status" value="1"/>
</dbReference>
<keyword evidence="4" id="KW-0808">Transferase</keyword>
<dbReference type="PANTHER" id="PTHR43304:SF1">
    <property type="entry name" value="PAC DOMAIN-CONTAINING PROTEIN"/>
    <property type="match status" value="1"/>
</dbReference>
<feature type="domain" description="Histidine kinase" evidence="7">
    <location>
        <begin position="170"/>
        <end position="382"/>
    </location>
</feature>
<dbReference type="SMART" id="SM00387">
    <property type="entry name" value="HATPase_c"/>
    <property type="match status" value="1"/>
</dbReference>
<dbReference type="InterPro" id="IPR000700">
    <property type="entry name" value="PAS-assoc_C"/>
</dbReference>
<feature type="domain" description="PAC" evidence="9">
    <location>
        <begin position="96"/>
        <end position="148"/>
    </location>
</feature>
<dbReference type="SUPFAM" id="SSF55874">
    <property type="entry name" value="ATPase domain of HSP90 chaperone/DNA topoisomerase II/histidine kinase"/>
    <property type="match status" value="1"/>
</dbReference>
<dbReference type="FunFam" id="3.30.565.10:FF:000006">
    <property type="entry name" value="Sensor histidine kinase WalK"/>
    <property type="match status" value="1"/>
</dbReference>
<dbReference type="Gene3D" id="1.10.287.130">
    <property type="match status" value="1"/>
</dbReference>
<dbReference type="SMART" id="SM00388">
    <property type="entry name" value="HisKA"/>
    <property type="match status" value="1"/>
</dbReference>
<evidence type="ECO:0000256" key="4">
    <source>
        <dbReference type="ARBA" id="ARBA00022679"/>
    </source>
</evidence>
<keyword evidence="5" id="KW-0418">Kinase</keyword>
<feature type="coiled-coil region" evidence="6">
    <location>
        <begin position="136"/>
        <end position="163"/>
    </location>
</feature>
<dbReference type="AlphaFoldDB" id="A0A3S9P8I7"/>
<dbReference type="Pfam" id="PF02518">
    <property type="entry name" value="HATPase_c"/>
    <property type="match status" value="1"/>
</dbReference>
<dbReference type="EMBL" id="CP034562">
    <property type="protein sequence ID" value="AZQ64474.1"/>
    <property type="molecule type" value="Genomic_DNA"/>
</dbReference>
<dbReference type="Gene3D" id="3.30.450.20">
    <property type="entry name" value="PAS domain"/>
    <property type="match status" value="1"/>
</dbReference>
<accession>A0A3S9P8I7</accession>
<evidence type="ECO:0000256" key="6">
    <source>
        <dbReference type="SAM" id="Coils"/>
    </source>
</evidence>
<dbReference type="InterPro" id="IPR004358">
    <property type="entry name" value="Sig_transdc_His_kin-like_C"/>
</dbReference>
<dbReference type="Gene3D" id="3.30.565.10">
    <property type="entry name" value="Histidine kinase-like ATPase, C-terminal domain"/>
    <property type="match status" value="1"/>
</dbReference>
<comment type="catalytic activity">
    <reaction evidence="1">
        <text>ATP + protein L-histidine = ADP + protein N-phospho-L-histidine.</text>
        <dbReference type="EC" id="2.7.13.3"/>
    </reaction>
</comment>
<dbReference type="PANTHER" id="PTHR43304">
    <property type="entry name" value="PHYTOCHROME-LIKE PROTEIN CPH1"/>
    <property type="match status" value="1"/>
</dbReference>
<dbReference type="CDD" id="cd00130">
    <property type="entry name" value="PAS"/>
    <property type="match status" value="1"/>
</dbReference>
<dbReference type="InterPro" id="IPR005467">
    <property type="entry name" value="His_kinase_dom"/>
</dbReference>
<dbReference type="GO" id="GO:0000155">
    <property type="term" value="F:phosphorelay sensor kinase activity"/>
    <property type="evidence" value="ECO:0007669"/>
    <property type="project" value="InterPro"/>
</dbReference>
<dbReference type="InterPro" id="IPR035965">
    <property type="entry name" value="PAS-like_dom_sf"/>
</dbReference>
<dbReference type="NCBIfam" id="TIGR00229">
    <property type="entry name" value="sensory_box"/>
    <property type="match status" value="1"/>
</dbReference>
<dbReference type="KEGG" id="fll:EI427_20345"/>
<evidence type="ECO:0000259" key="7">
    <source>
        <dbReference type="PROSITE" id="PS50109"/>
    </source>
</evidence>
<feature type="domain" description="PAS" evidence="8">
    <location>
        <begin position="22"/>
        <end position="93"/>
    </location>
</feature>
<dbReference type="PROSITE" id="PS50109">
    <property type="entry name" value="HIS_KIN"/>
    <property type="match status" value="1"/>
</dbReference>
<evidence type="ECO:0000313" key="10">
    <source>
        <dbReference type="EMBL" id="AZQ64474.1"/>
    </source>
</evidence>
<dbReference type="Pfam" id="PF13426">
    <property type="entry name" value="PAS_9"/>
    <property type="match status" value="1"/>
</dbReference>
<gene>
    <name evidence="10" type="ORF">EI427_20345</name>
</gene>
<evidence type="ECO:0000313" key="11">
    <source>
        <dbReference type="Proteomes" id="UP000267268"/>
    </source>
</evidence>
<keyword evidence="11" id="KW-1185">Reference proteome</keyword>
<dbReference type="PROSITE" id="PS50112">
    <property type="entry name" value="PAS"/>
    <property type="match status" value="1"/>
</dbReference>